<protein>
    <submittedName>
        <fullName evidence="3">Uncharacterized protein</fullName>
    </submittedName>
</protein>
<sequence>MSISFEQLLAKIEQEVQQAKQSHPAQMRERLHSIRTLCDLALDQSTPSASVSASYQPPAQVTHQPMQQTLSVPSEKPLQQEDGANGDSLFDF</sequence>
<dbReference type="Pfam" id="PF17261">
    <property type="entry name" value="DUF5327"/>
    <property type="match status" value="1"/>
</dbReference>
<dbReference type="RefSeq" id="WP_041086913.1">
    <property type="nucleotide sequence ID" value="NZ_JXRP01000009.1"/>
</dbReference>
<accession>A0A0C2RHM6</accession>
<reference evidence="3 4" key="1">
    <citation type="submission" date="2015-01" db="EMBL/GenBank/DDBJ databases">
        <title>Genome sequencing of Jeotgalibacillus soli.</title>
        <authorList>
            <person name="Goh K.M."/>
            <person name="Chan K.-G."/>
            <person name="Yaakop A.S."/>
            <person name="Ee R."/>
            <person name="Gan H.M."/>
            <person name="Chan C.S."/>
        </authorList>
    </citation>
    <scope>NUCLEOTIDE SEQUENCE [LARGE SCALE GENOMIC DNA]</scope>
    <source>
        <strain evidence="3 4">P9</strain>
    </source>
</reference>
<feature type="coiled-coil region" evidence="1">
    <location>
        <begin position="2"/>
        <end position="29"/>
    </location>
</feature>
<evidence type="ECO:0000313" key="3">
    <source>
        <dbReference type="EMBL" id="KIL49680.1"/>
    </source>
</evidence>
<dbReference type="InterPro" id="IPR035218">
    <property type="entry name" value="DUF5327"/>
</dbReference>
<keyword evidence="1" id="KW-0175">Coiled coil</keyword>
<keyword evidence="4" id="KW-1185">Reference proteome</keyword>
<evidence type="ECO:0000313" key="4">
    <source>
        <dbReference type="Proteomes" id="UP000031938"/>
    </source>
</evidence>
<organism evidence="3 4">
    <name type="scientific">Jeotgalibacillus soli</name>
    <dbReference type="NCBI Taxonomy" id="889306"/>
    <lineage>
        <taxon>Bacteria</taxon>
        <taxon>Bacillati</taxon>
        <taxon>Bacillota</taxon>
        <taxon>Bacilli</taxon>
        <taxon>Bacillales</taxon>
        <taxon>Caryophanaceae</taxon>
        <taxon>Jeotgalibacillus</taxon>
    </lineage>
</organism>
<feature type="compositionally biased region" description="Polar residues" evidence="2">
    <location>
        <begin position="47"/>
        <end position="72"/>
    </location>
</feature>
<dbReference type="STRING" id="889306.KP78_11480"/>
<dbReference type="Proteomes" id="UP000031938">
    <property type="component" value="Unassembled WGS sequence"/>
</dbReference>
<dbReference type="AlphaFoldDB" id="A0A0C2RHM6"/>
<feature type="region of interest" description="Disordered" evidence="2">
    <location>
        <begin position="47"/>
        <end position="92"/>
    </location>
</feature>
<dbReference type="EMBL" id="JXRP01000009">
    <property type="protein sequence ID" value="KIL49680.1"/>
    <property type="molecule type" value="Genomic_DNA"/>
</dbReference>
<evidence type="ECO:0000256" key="2">
    <source>
        <dbReference type="SAM" id="MobiDB-lite"/>
    </source>
</evidence>
<proteinExistence type="predicted"/>
<dbReference type="PATRIC" id="fig|889306.3.peg.1154"/>
<gene>
    <name evidence="3" type="ORF">KP78_11480</name>
</gene>
<name>A0A0C2RHM6_9BACL</name>
<dbReference type="OrthoDB" id="2361717at2"/>
<comment type="caution">
    <text evidence="3">The sequence shown here is derived from an EMBL/GenBank/DDBJ whole genome shotgun (WGS) entry which is preliminary data.</text>
</comment>
<evidence type="ECO:0000256" key="1">
    <source>
        <dbReference type="SAM" id="Coils"/>
    </source>
</evidence>